<protein>
    <submittedName>
        <fullName evidence="2">Membrane-associated phosphatidylinositol transfer protein 1</fullName>
    </submittedName>
</protein>
<feature type="region of interest" description="Disordered" evidence="1">
    <location>
        <begin position="28"/>
        <end position="51"/>
    </location>
</feature>
<dbReference type="EMBL" id="JWIN03000075">
    <property type="protein sequence ID" value="KAB1251708.1"/>
    <property type="molecule type" value="Genomic_DNA"/>
</dbReference>
<comment type="caution">
    <text evidence="2">The sequence shown here is derived from an EMBL/GenBank/DDBJ whole genome shotgun (WGS) entry which is preliminary data.</text>
</comment>
<organism evidence="2 3">
    <name type="scientific">Camelus dromedarius</name>
    <name type="common">Dromedary</name>
    <name type="synonym">Arabian camel</name>
    <dbReference type="NCBI Taxonomy" id="9838"/>
    <lineage>
        <taxon>Eukaryota</taxon>
        <taxon>Metazoa</taxon>
        <taxon>Chordata</taxon>
        <taxon>Craniata</taxon>
        <taxon>Vertebrata</taxon>
        <taxon>Euteleostomi</taxon>
        <taxon>Mammalia</taxon>
        <taxon>Eutheria</taxon>
        <taxon>Laurasiatheria</taxon>
        <taxon>Artiodactyla</taxon>
        <taxon>Tylopoda</taxon>
        <taxon>Camelidae</taxon>
        <taxon>Camelus</taxon>
    </lineage>
</organism>
<proteinExistence type="predicted"/>
<sequence>MDKLSMADIRALEDETARMLAQRMPKCNTGNLELSHPKTLGMGPEHPGTQNYQHRHFQHRASDTVVCEGRPQVLNCRRFITGPWTWSHSPEENQDTVAWLRVDRPPLN</sequence>
<dbReference type="AlphaFoldDB" id="A0A5N4BYN6"/>
<dbReference type="Proteomes" id="UP000299084">
    <property type="component" value="Unassembled WGS sequence"/>
</dbReference>
<evidence type="ECO:0000256" key="1">
    <source>
        <dbReference type="SAM" id="MobiDB-lite"/>
    </source>
</evidence>
<evidence type="ECO:0000313" key="2">
    <source>
        <dbReference type="EMBL" id="KAB1251708.1"/>
    </source>
</evidence>
<reference evidence="2 3" key="1">
    <citation type="journal article" date="2019" name="Mol. Ecol. Resour.">
        <title>Improving Illumina assemblies with Hi-C and long reads: an example with the North African dromedary.</title>
        <authorList>
            <person name="Elbers J.P."/>
            <person name="Rogers M.F."/>
            <person name="Perelman P.L."/>
            <person name="Proskuryakova A.A."/>
            <person name="Serdyukova N.A."/>
            <person name="Johnson W.E."/>
            <person name="Horin P."/>
            <person name="Corander J."/>
            <person name="Murphy D."/>
            <person name="Burger P.A."/>
        </authorList>
    </citation>
    <scope>NUCLEOTIDE SEQUENCE [LARGE SCALE GENOMIC DNA]</scope>
    <source>
        <strain evidence="2">Drom800</strain>
        <tissue evidence="2">Blood</tissue>
    </source>
</reference>
<name>A0A5N4BYN6_CAMDR</name>
<evidence type="ECO:0000313" key="3">
    <source>
        <dbReference type="Proteomes" id="UP000299084"/>
    </source>
</evidence>
<gene>
    <name evidence="2" type="ORF">Cadr_000030385</name>
</gene>
<accession>A0A5N4BYN6</accession>
<keyword evidence="3" id="KW-1185">Reference proteome</keyword>